<protein>
    <submittedName>
        <fullName evidence="1">Uncharacterized protein</fullName>
    </submittedName>
</protein>
<keyword evidence="2" id="KW-1185">Reference proteome</keyword>
<accession>A0ACC2IC67</accession>
<name>A0ACC2IC67_9PLEO</name>
<proteinExistence type="predicted"/>
<sequence>MPHRRSSDVASAVWLIDEDSISRTFTSPSVMGVTNQSALAPASITVIPAKTAYPQPAGNASRLSKAAEGKGAWSHAILVSGQAQAVRVWVGYTVAGPSTVSGGDEGVAGLAGFGF</sequence>
<dbReference type="EMBL" id="JAPHNI010000301">
    <property type="protein sequence ID" value="KAJ8112745.1"/>
    <property type="molecule type" value="Genomic_DNA"/>
</dbReference>
<dbReference type="Proteomes" id="UP001153331">
    <property type="component" value="Unassembled WGS sequence"/>
</dbReference>
<organism evidence="1 2">
    <name type="scientific">Boeremia exigua</name>
    <dbReference type="NCBI Taxonomy" id="749465"/>
    <lineage>
        <taxon>Eukaryota</taxon>
        <taxon>Fungi</taxon>
        <taxon>Dikarya</taxon>
        <taxon>Ascomycota</taxon>
        <taxon>Pezizomycotina</taxon>
        <taxon>Dothideomycetes</taxon>
        <taxon>Pleosporomycetidae</taxon>
        <taxon>Pleosporales</taxon>
        <taxon>Pleosporineae</taxon>
        <taxon>Didymellaceae</taxon>
        <taxon>Boeremia</taxon>
    </lineage>
</organism>
<reference evidence="1" key="1">
    <citation type="submission" date="2022-11" db="EMBL/GenBank/DDBJ databases">
        <title>Genome Sequence of Boeremia exigua.</title>
        <authorList>
            <person name="Buettner E."/>
        </authorList>
    </citation>
    <scope>NUCLEOTIDE SEQUENCE</scope>
    <source>
        <strain evidence="1">CU02</strain>
    </source>
</reference>
<evidence type="ECO:0000313" key="1">
    <source>
        <dbReference type="EMBL" id="KAJ8112745.1"/>
    </source>
</evidence>
<comment type="caution">
    <text evidence="1">The sequence shown here is derived from an EMBL/GenBank/DDBJ whole genome shotgun (WGS) entry which is preliminary data.</text>
</comment>
<evidence type="ECO:0000313" key="2">
    <source>
        <dbReference type="Proteomes" id="UP001153331"/>
    </source>
</evidence>
<gene>
    <name evidence="1" type="ORF">OPT61_g4954</name>
</gene>